<organism evidence="2 3">
    <name type="scientific">Mesobacillus persicus</name>
    <dbReference type="NCBI Taxonomy" id="930146"/>
    <lineage>
        <taxon>Bacteria</taxon>
        <taxon>Bacillati</taxon>
        <taxon>Bacillota</taxon>
        <taxon>Bacilli</taxon>
        <taxon>Bacillales</taxon>
        <taxon>Bacillaceae</taxon>
        <taxon>Mesobacillus</taxon>
    </lineage>
</organism>
<sequence length="77" mass="8887">MNGQVTQTVRSLPGANPCVKLKMSFTNAVKDDHKSNIQRSHQLLLFFLLIILIQPFLKQLKDEIMLGFAHRMIFDFV</sequence>
<reference evidence="3" key="1">
    <citation type="submission" date="2016-10" db="EMBL/GenBank/DDBJ databases">
        <authorList>
            <person name="Varghese N."/>
            <person name="Submissions S."/>
        </authorList>
    </citation>
    <scope>NUCLEOTIDE SEQUENCE [LARGE SCALE GENOMIC DNA]</scope>
    <source>
        <strain evidence="3">B48,IBRC-M 10115,DSM 25386,CECT 8001</strain>
    </source>
</reference>
<evidence type="ECO:0000313" key="2">
    <source>
        <dbReference type="EMBL" id="SEM70412.1"/>
    </source>
</evidence>
<proteinExistence type="predicted"/>
<dbReference type="Proteomes" id="UP000198553">
    <property type="component" value="Unassembled WGS sequence"/>
</dbReference>
<feature type="transmembrane region" description="Helical" evidence="1">
    <location>
        <begin position="40"/>
        <end position="57"/>
    </location>
</feature>
<keyword evidence="1" id="KW-0472">Membrane</keyword>
<evidence type="ECO:0000313" key="3">
    <source>
        <dbReference type="Proteomes" id="UP000198553"/>
    </source>
</evidence>
<gene>
    <name evidence="2" type="ORF">SAMN05192533_10524</name>
</gene>
<dbReference type="EMBL" id="FOBW01000005">
    <property type="protein sequence ID" value="SEM70412.1"/>
    <property type="molecule type" value="Genomic_DNA"/>
</dbReference>
<evidence type="ECO:0000256" key="1">
    <source>
        <dbReference type="SAM" id="Phobius"/>
    </source>
</evidence>
<keyword evidence="1" id="KW-1133">Transmembrane helix</keyword>
<protein>
    <submittedName>
        <fullName evidence="2">Uncharacterized protein</fullName>
    </submittedName>
</protein>
<keyword evidence="3" id="KW-1185">Reference proteome</keyword>
<accession>A0A1H8AHY5</accession>
<keyword evidence="1" id="KW-0812">Transmembrane</keyword>
<dbReference type="AlphaFoldDB" id="A0A1H8AHY5"/>
<name>A0A1H8AHY5_9BACI</name>